<dbReference type="Pfam" id="PF00497">
    <property type="entry name" value="SBP_bac_3"/>
    <property type="match status" value="1"/>
</dbReference>
<evidence type="ECO:0000313" key="2">
    <source>
        <dbReference type="EMBL" id="KKN13305.1"/>
    </source>
</evidence>
<dbReference type="PANTHER" id="PTHR38834">
    <property type="entry name" value="PERIPLASMIC SUBSTRATE BINDING PROTEIN FAMILY 3"/>
    <property type="match status" value="1"/>
</dbReference>
<dbReference type="PANTHER" id="PTHR38834:SF3">
    <property type="entry name" value="SOLUTE-BINDING PROTEIN FAMILY 3_N-TERMINAL DOMAIN-CONTAINING PROTEIN"/>
    <property type="match status" value="1"/>
</dbReference>
<name>A0A0F9N1B0_9ZZZZ</name>
<protein>
    <recommendedName>
        <fullName evidence="1">Solute-binding protein family 3/N-terminal domain-containing protein</fullName>
    </recommendedName>
</protein>
<gene>
    <name evidence="2" type="ORF">LCGC14_1007700</name>
</gene>
<dbReference type="SUPFAM" id="SSF53850">
    <property type="entry name" value="Periplasmic binding protein-like II"/>
    <property type="match status" value="1"/>
</dbReference>
<dbReference type="Gene3D" id="3.40.190.10">
    <property type="entry name" value="Periplasmic binding protein-like II"/>
    <property type="match status" value="2"/>
</dbReference>
<proteinExistence type="predicted"/>
<comment type="caution">
    <text evidence="2">The sequence shown here is derived from an EMBL/GenBank/DDBJ whole genome shotgun (WGS) entry which is preliminary data.</text>
</comment>
<feature type="domain" description="Solute-binding protein family 3/N-terminal" evidence="1">
    <location>
        <begin position="56"/>
        <end position="260"/>
    </location>
</feature>
<dbReference type="AlphaFoldDB" id="A0A0F9N1B0"/>
<evidence type="ECO:0000259" key="1">
    <source>
        <dbReference type="Pfam" id="PF00497"/>
    </source>
</evidence>
<reference evidence="2" key="1">
    <citation type="journal article" date="2015" name="Nature">
        <title>Complex archaea that bridge the gap between prokaryotes and eukaryotes.</title>
        <authorList>
            <person name="Spang A."/>
            <person name="Saw J.H."/>
            <person name="Jorgensen S.L."/>
            <person name="Zaremba-Niedzwiedzka K."/>
            <person name="Martijn J."/>
            <person name="Lind A.E."/>
            <person name="van Eijk R."/>
            <person name="Schleper C."/>
            <person name="Guy L."/>
            <person name="Ettema T.J."/>
        </authorList>
    </citation>
    <scope>NUCLEOTIDE SEQUENCE</scope>
</reference>
<sequence length="262" mass="29155">MPKMSAPPTVTILNIVKTGLLSLVLAGVAASAFASDRLYIFTEKYPPYNDSVSGQSFAHNENDITGICTDMVKAALKRVDYDYVMKMRAWSYAYNWVQDRENHGLFCTARTAEREDQFQWVGPLASIKWTLFAAPDSDIRLNTLEDAKDLQIAGYKGDVMTDYLVANGFNVTTGVSGDVNTRRLMLGQADLWVTDGLVGPLVAKEEHGITGLKPVLVFRETPMYLAFSNNTDPAIVADIQKALDQAREAGELERIENRYKQQ</sequence>
<dbReference type="EMBL" id="LAZR01003934">
    <property type="protein sequence ID" value="KKN13305.1"/>
    <property type="molecule type" value="Genomic_DNA"/>
</dbReference>
<dbReference type="InterPro" id="IPR001638">
    <property type="entry name" value="Solute-binding_3/MltF_N"/>
</dbReference>
<organism evidence="2">
    <name type="scientific">marine sediment metagenome</name>
    <dbReference type="NCBI Taxonomy" id="412755"/>
    <lineage>
        <taxon>unclassified sequences</taxon>
        <taxon>metagenomes</taxon>
        <taxon>ecological metagenomes</taxon>
    </lineage>
</organism>
<accession>A0A0F9N1B0</accession>